<organism evidence="1 2">
    <name type="scientific">Candidatus Trichorickettsia mobilis</name>
    <dbReference type="NCBI Taxonomy" id="1346319"/>
    <lineage>
        <taxon>Bacteria</taxon>
        <taxon>Pseudomonadati</taxon>
        <taxon>Pseudomonadota</taxon>
        <taxon>Alphaproteobacteria</taxon>
        <taxon>Rickettsiales</taxon>
        <taxon>Rickettsiaceae</taxon>
        <taxon>Rickettsieae</taxon>
        <taxon>Candidatus Trichorickettsia</taxon>
    </lineage>
</organism>
<name>A0ABZ0UTU9_9RICK</name>
<evidence type="ECO:0008006" key="3">
    <source>
        <dbReference type="Google" id="ProtNLM"/>
    </source>
</evidence>
<evidence type="ECO:0000313" key="2">
    <source>
        <dbReference type="Proteomes" id="UP001326613"/>
    </source>
</evidence>
<reference evidence="1 2" key="1">
    <citation type="submission" date="2022-10" db="EMBL/GenBank/DDBJ databases">
        <title>Host association and intracellularity evolved multiple times independently in the Rickettsiales.</title>
        <authorList>
            <person name="Castelli M."/>
            <person name="Nardi T."/>
            <person name="Gammuto L."/>
            <person name="Bellinzona G."/>
            <person name="Sabaneyeva E."/>
            <person name="Potekhin A."/>
            <person name="Serra V."/>
            <person name="Petroni G."/>
            <person name="Sassera D."/>
        </authorList>
    </citation>
    <scope>NUCLEOTIDE SEQUENCE [LARGE SCALE GENOMIC DNA]</scope>
    <source>
        <strain evidence="1 2">Kr 154-4</strain>
    </source>
</reference>
<accession>A0ABZ0UTU9</accession>
<keyword evidence="2" id="KW-1185">Reference proteome</keyword>
<gene>
    <name evidence="1" type="ORF">Trichorick_01127</name>
</gene>
<dbReference type="EMBL" id="CP112932">
    <property type="protein sequence ID" value="WPY01221.1"/>
    <property type="molecule type" value="Genomic_DNA"/>
</dbReference>
<sequence length="174" mass="19616">MSIDKYRQALISVILLCLSGCAIETTTIYNKSLTSGYSTSEPIYLGFHDNKNASFYFLLKHKAPSSEYLLCVRWNSPDHEIIFNGTKSAIRFLLDNSNIITLQPVKPPKIIAYNIENKGHIEEAMFNLTADQLRLLASARKVEVELTGKHITVLGTFNRMHTSKAFKDFLDKAG</sequence>
<dbReference type="Proteomes" id="UP001326613">
    <property type="component" value="Chromosome"/>
</dbReference>
<dbReference type="RefSeq" id="WP_323738011.1">
    <property type="nucleotide sequence ID" value="NZ_CP112932.1"/>
</dbReference>
<evidence type="ECO:0000313" key="1">
    <source>
        <dbReference type="EMBL" id="WPY01221.1"/>
    </source>
</evidence>
<protein>
    <recommendedName>
        <fullName evidence="3">Lipoprotein</fullName>
    </recommendedName>
</protein>
<proteinExistence type="predicted"/>